<comment type="caution">
    <text evidence="2">The sequence shown here is derived from an EMBL/GenBank/DDBJ whole genome shotgun (WGS) entry which is preliminary data.</text>
</comment>
<accession>A0A4S8YM20</accession>
<reference evidence="2 3" key="1">
    <citation type="submission" date="2018-10" db="EMBL/GenBank/DDBJ databases">
        <title>Fifty Aureobasidium pullulans genomes reveal a recombining polyextremotolerant generalist.</title>
        <authorList>
            <person name="Gostincar C."/>
            <person name="Turk M."/>
            <person name="Zajc J."/>
            <person name="Gunde-Cimerman N."/>
        </authorList>
    </citation>
    <scope>NUCLEOTIDE SEQUENCE [LARGE SCALE GENOMIC DNA]</scope>
    <source>
        <strain evidence="2 3">EXF-10751</strain>
    </source>
</reference>
<evidence type="ECO:0000313" key="2">
    <source>
        <dbReference type="EMBL" id="THW55682.1"/>
    </source>
</evidence>
<sequence length="194" mass="22288">MSHDQFILEMNSSPPEGQDADLPVEVELTRPKCPTHVDPWALSQAPSEILQTALMDYQELALNFYQCAKDVNTVLGGGNPARIPIRQFEENTNIDLKIIDLAKHDNLDQYIQWMSLDKAEREENANENKHVRALISVVDEMIRAEKRIREVFPDELLQKAGSEMVEEFEQNIKEVAECKANFMKACNDIIYRKL</sequence>
<organism evidence="2 3">
    <name type="scientific">Aureobasidium pullulans</name>
    <name type="common">Black yeast</name>
    <name type="synonym">Pullularia pullulans</name>
    <dbReference type="NCBI Taxonomy" id="5580"/>
    <lineage>
        <taxon>Eukaryota</taxon>
        <taxon>Fungi</taxon>
        <taxon>Dikarya</taxon>
        <taxon>Ascomycota</taxon>
        <taxon>Pezizomycotina</taxon>
        <taxon>Dothideomycetes</taxon>
        <taxon>Dothideomycetidae</taxon>
        <taxon>Dothideales</taxon>
        <taxon>Saccotheciaceae</taxon>
        <taxon>Aureobasidium</taxon>
    </lineage>
</organism>
<gene>
    <name evidence="2" type="ORF">D6D20_09302</name>
</gene>
<dbReference type="AlphaFoldDB" id="A0A4S8YM20"/>
<feature type="region of interest" description="Disordered" evidence="1">
    <location>
        <begin position="1"/>
        <end position="20"/>
    </location>
</feature>
<name>A0A4S8YM20_AURPU</name>
<dbReference type="EMBL" id="QZAN01000180">
    <property type="protein sequence ID" value="THW55682.1"/>
    <property type="molecule type" value="Genomic_DNA"/>
</dbReference>
<protein>
    <submittedName>
        <fullName evidence="2">Uncharacterized protein</fullName>
    </submittedName>
</protein>
<evidence type="ECO:0000256" key="1">
    <source>
        <dbReference type="SAM" id="MobiDB-lite"/>
    </source>
</evidence>
<proteinExistence type="predicted"/>
<evidence type="ECO:0000313" key="3">
    <source>
        <dbReference type="Proteomes" id="UP000310421"/>
    </source>
</evidence>
<dbReference type="Proteomes" id="UP000310421">
    <property type="component" value="Unassembled WGS sequence"/>
</dbReference>